<dbReference type="PANTHER" id="PTHR43615">
    <property type="entry name" value="PHOSPHOENOLPYRUVATE SYNTHASE-RELATED"/>
    <property type="match status" value="1"/>
</dbReference>
<dbReference type="GO" id="GO:0005524">
    <property type="term" value="F:ATP binding"/>
    <property type="evidence" value="ECO:0007669"/>
    <property type="project" value="InterPro"/>
</dbReference>
<dbReference type="GO" id="GO:0016301">
    <property type="term" value="F:kinase activity"/>
    <property type="evidence" value="ECO:0007669"/>
    <property type="project" value="InterPro"/>
</dbReference>
<dbReference type="EMBL" id="JAGSPM010000003">
    <property type="protein sequence ID" value="MBR7746263.1"/>
    <property type="molecule type" value="Genomic_DNA"/>
</dbReference>
<proteinExistence type="predicted"/>
<dbReference type="RefSeq" id="WP_212683614.1">
    <property type="nucleotide sequence ID" value="NZ_JAGSPM010000003.1"/>
</dbReference>
<feature type="domain" description="Ig-like" evidence="2">
    <location>
        <begin position="281"/>
        <end position="391"/>
    </location>
</feature>
<dbReference type="InterPro" id="IPR007110">
    <property type="entry name" value="Ig-like_dom"/>
</dbReference>
<name>A0A941DCK6_9BURK</name>
<feature type="compositionally biased region" description="Low complexity" evidence="1">
    <location>
        <begin position="257"/>
        <end position="272"/>
    </location>
</feature>
<feature type="region of interest" description="Disordered" evidence="1">
    <location>
        <begin position="257"/>
        <end position="284"/>
    </location>
</feature>
<evidence type="ECO:0000256" key="1">
    <source>
        <dbReference type="SAM" id="MobiDB-lite"/>
    </source>
</evidence>
<reference evidence="3 4" key="1">
    <citation type="submission" date="2021-04" db="EMBL/GenBank/DDBJ databases">
        <title>novel species isolated from subtropical streams in China.</title>
        <authorList>
            <person name="Lu H."/>
        </authorList>
    </citation>
    <scope>NUCLEOTIDE SEQUENCE [LARGE SCALE GENOMIC DNA]</scope>
    <source>
        <strain evidence="3 4">BYS107W</strain>
    </source>
</reference>
<organism evidence="3 4">
    <name type="scientific">Undibacterium baiyunense</name>
    <dbReference type="NCBI Taxonomy" id="2828731"/>
    <lineage>
        <taxon>Bacteria</taxon>
        <taxon>Pseudomonadati</taxon>
        <taxon>Pseudomonadota</taxon>
        <taxon>Betaproteobacteria</taxon>
        <taxon>Burkholderiales</taxon>
        <taxon>Oxalobacteraceae</taxon>
        <taxon>Undibacterium</taxon>
    </lineage>
</organism>
<dbReference type="Gene3D" id="3.30.470.20">
    <property type="entry name" value="ATP-grasp fold, B domain"/>
    <property type="match status" value="1"/>
</dbReference>
<gene>
    <name evidence="3" type="ORF">KDM92_06685</name>
</gene>
<dbReference type="Pfam" id="PF00391">
    <property type="entry name" value="PEP-utilizers"/>
    <property type="match status" value="1"/>
</dbReference>
<protein>
    <recommendedName>
        <fullName evidence="2">Ig-like domain-containing protein</fullName>
    </recommendedName>
</protein>
<dbReference type="InterPro" id="IPR036637">
    <property type="entry name" value="Phosphohistidine_dom_sf"/>
</dbReference>
<dbReference type="InterPro" id="IPR013815">
    <property type="entry name" value="ATP_grasp_subdomain_1"/>
</dbReference>
<dbReference type="InterPro" id="IPR002192">
    <property type="entry name" value="PPDK_AMP/ATP-bd"/>
</dbReference>
<dbReference type="Pfam" id="PF01326">
    <property type="entry name" value="PPDK_N"/>
    <property type="match status" value="1"/>
</dbReference>
<comment type="caution">
    <text evidence="3">The sequence shown here is derived from an EMBL/GenBank/DDBJ whole genome shotgun (WGS) entry which is preliminary data.</text>
</comment>
<dbReference type="SUPFAM" id="SSF52009">
    <property type="entry name" value="Phosphohistidine domain"/>
    <property type="match status" value="1"/>
</dbReference>
<dbReference type="Gene3D" id="3.30.1490.20">
    <property type="entry name" value="ATP-grasp fold, A domain"/>
    <property type="match status" value="1"/>
</dbReference>
<dbReference type="PROSITE" id="PS50835">
    <property type="entry name" value="IG_LIKE"/>
    <property type="match status" value="1"/>
</dbReference>
<dbReference type="AlphaFoldDB" id="A0A941DCK6"/>
<dbReference type="SUPFAM" id="SSF56059">
    <property type="entry name" value="Glutathione synthetase ATP-binding domain-like"/>
    <property type="match status" value="1"/>
</dbReference>
<dbReference type="InterPro" id="IPR008279">
    <property type="entry name" value="PEP-util_enz_mobile_dom"/>
</dbReference>
<evidence type="ECO:0000313" key="3">
    <source>
        <dbReference type="EMBL" id="MBR7746263.1"/>
    </source>
</evidence>
<dbReference type="PANTHER" id="PTHR43615:SF1">
    <property type="entry name" value="PPDK_N DOMAIN-CONTAINING PROTEIN"/>
    <property type="match status" value="1"/>
</dbReference>
<dbReference type="Proteomes" id="UP000680158">
    <property type="component" value="Unassembled WGS sequence"/>
</dbReference>
<evidence type="ECO:0000313" key="4">
    <source>
        <dbReference type="Proteomes" id="UP000680158"/>
    </source>
</evidence>
<dbReference type="InterPro" id="IPR051549">
    <property type="entry name" value="PEP_Utilizing_Enz"/>
</dbReference>
<feature type="compositionally biased region" description="Polar residues" evidence="1">
    <location>
        <begin position="273"/>
        <end position="284"/>
    </location>
</feature>
<accession>A0A941DCK6</accession>
<keyword evidence="4" id="KW-1185">Reference proteome</keyword>
<dbReference type="Gene3D" id="3.50.30.10">
    <property type="entry name" value="Phosphohistidine domain"/>
    <property type="match status" value="1"/>
</dbReference>
<evidence type="ECO:0000259" key="2">
    <source>
        <dbReference type="PROSITE" id="PS50835"/>
    </source>
</evidence>
<sequence>MNLSLIDCRQATPEQYPQLGGKGAQLARLLRYGLPTPVSFVIPAAYCRTLIPEHIWTQAITACEQYQDQPEQAELALNAVRQAITQLASLDQSDTQLRRTLTDLLTAQNWQQQALAVRSSAIGEDGQQHSFAGIHHSELNVVGLAALERAILEVIASLWTPQACAYRDKIQFSHHDANMAVVIMPMLESHAAGVIFTCDPRDGREDRLLISGVFGLADELVAGKVNGEDIIVQHDWSHQDWHIVGRRCAHSNAIQISEEPSSPQSTQSKTNSISNSPTNAPTNTVNQTSIILTDEQAITLAKLACETAKAMDYSQPYFDIEWVFDGQEFQLVQARPISARGLYTYPYLQQQATMWTNGNAKEILPFAIRICERDPMICAVNEMLTLAQQIVGIQVPAGIQRITQFDGHVYLNASVIQWETFQHFNLQPDEVNFIFGGHQANIPIPKRHWSEYLKIAGNFFKALTRFPAYRRRGMQEAKTIQANSLLWRKQDLSSLSNAALLQEIRDRSRYTYLQHRGLCLMQGASGTLMQLQKFLDKACLQDAKALIAALMSEGEMSVSAQQAFDLLGLAKIAAKDKIALDFLKGNLPSESGIQTCSETFQHAYTEFLTHYGHRGNYESYISRPSWREQSNTLHLAILNLAEVDIDALQKRQQEQIAWAWKTIKEQCHLGQIGTIKFMQKQAKMECNQREFARSHFGLILERSRSLMLEVGRRLQNAGIILEISDVFDLDYAEIDCALSDIEAGKHLAQAYQHRIGDRQQQIAHWNAMPIRDVVLQTAQGIIASPSTNEFAQELTQEHAPNEATQEWQGIAVSMASYRGKVCLIESPAQIAKLKQGDIAIALSTDPSWLPIFLKAGGMIVETGGYLSHSAIVARELGIPTIVNLPSITSQLQDGDEVLIDGPAGRLYRLTSSKINQ</sequence>